<reference evidence="2" key="1">
    <citation type="journal article" date="2013" name="Nature">
        <title>Draft genome of the wheat A-genome progenitor Triticum urartu.</title>
        <authorList>
            <person name="Ling H.Q."/>
            <person name="Zhao S."/>
            <person name="Liu D."/>
            <person name="Wang J."/>
            <person name="Sun H."/>
            <person name="Zhang C."/>
            <person name="Fan H."/>
            <person name="Li D."/>
            <person name="Dong L."/>
            <person name="Tao Y."/>
            <person name="Gao C."/>
            <person name="Wu H."/>
            <person name="Li Y."/>
            <person name="Cui Y."/>
            <person name="Guo X."/>
            <person name="Zheng S."/>
            <person name="Wang B."/>
            <person name="Yu K."/>
            <person name="Liang Q."/>
            <person name="Yang W."/>
            <person name="Lou X."/>
            <person name="Chen J."/>
            <person name="Feng M."/>
            <person name="Jian J."/>
            <person name="Zhang X."/>
            <person name="Luo G."/>
            <person name="Jiang Y."/>
            <person name="Liu J."/>
            <person name="Wang Z."/>
            <person name="Sha Y."/>
            <person name="Zhang B."/>
            <person name="Wu H."/>
            <person name="Tang D."/>
            <person name="Shen Q."/>
            <person name="Xue P."/>
            <person name="Zou S."/>
            <person name="Wang X."/>
            <person name="Liu X."/>
            <person name="Wang F."/>
            <person name="Yang Y."/>
            <person name="An X."/>
            <person name="Dong Z."/>
            <person name="Zhang K."/>
            <person name="Zhang X."/>
            <person name="Luo M.C."/>
            <person name="Dvorak J."/>
            <person name="Tong Y."/>
            <person name="Wang J."/>
            <person name="Yang H."/>
            <person name="Li Z."/>
            <person name="Wang D."/>
            <person name="Zhang A."/>
            <person name="Wang J."/>
        </authorList>
    </citation>
    <scope>NUCLEOTIDE SEQUENCE</scope>
    <source>
        <strain evidence="2">cv. G1812</strain>
    </source>
</reference>
<dbReference type="Gramene" id="TuG1812G0300002641.01.T01">
    <property type="protein sequence ID" value="TuG1812G0300002641.01.T01"/>
    <property type="gene ID" value="TuG1812G0300002641.01"/>
</dbReference>
<keyword evidence="2" id="KW-1185">Reference proteome</keyword>
<sequence>MPISLLFLVRGGGYSLTVRFNAHHVISFPKIPRCSVFIPFTATGFCALGCDPKNTLMHSSYKYNLTLQLVHTINLSKKGKKK</sequence>
<accession>A0A8R7TVB6</accession>
<reference evidence="1" key="2">
    <citation type="submission" date="2018-03" db="EMBL/GenBank/DDBJ databases">
        <title>The Triticum urartu genome reveals the dynamic nature of wheat genome evolution.</title>
        <authorList>
            <person name="Ling H."/>
            <person name="Ma B."/>
            <person name="Shi X."/>
            <person name="Liu H."/>
            <person name="Dong L."/>
            <person name="Sun H."/>
            <person name="Cao Y."/>
            <person name="Gao Q."/>
            <person name="Zheng S."/>
            <person name="Li Y."/>
            <person name="Yu Y."/>
            <person name="Du H."/>
            <person name="Qi M."/>
            <person name="Li Y."/>
            <person name="Yu H."/>
            <person name="Cui Y."/>
            <person name="Wang N."/>
            <person name="Chen C."/>
            <person name="Wu H."/>
            <person name="Zhao Y."/>
            <person name="Zhang J."/>
            <person name="Li Y."/>
            <person name="Zhou W."/>
            <person name="Zhang B."/>
            <person name="Hu W."/>
            <person name="Eijk M."/>
            <person name="Tang J."/>
            <person name="Witsenboer H."/>
            <person name="Zhao S."/>
            <person name="Li Z."/>
            <person name="Zhang A."/>
            <person name="Wang D."/>
            <person name="Liang C."/>
        </authorList>
    </citation>
    <scope>NUCLEOTIDE SEQUENCE [LARGE SCALE GENOMIC DNA]</scope>
    <source>
        <strain evidence="1">cv. G1812</strain>
    </source>
</reference>
<evidence type="ECO:0000313" key="1">
    <source>
        <dbReference type="EnsemblPlants" id="TuG1812G0300002641.01.T01"/>
    </source>
</evidence>
<protein>
    <submittedName>
        <fullName evidence="1">Uncharacterized protein</fullName>
    </submittedName>
</protein>
<dbReference type="AlphaFoldDB" id="A0A8R7TVB6"/>
<organism evidence="1 2">
    <name type="scientific">Triticum urartu</name>
    <name type="common">Red wild einkorn</name>
    <name type="synonym">Crithodium urartu</name>
    <dbReference type="NCBI Taxonomy" id="4572"/>
    <lineage>
        <taxon>Eukaryota</taxon>
        <taxon>Viridiplantae</taxon>
        <taxon>Streptophyta</taxon>
        <taxon>Embryophyta</taxon>
        <taxon>Tracheophyta</taxon>
        <taxon>Spermatophyta</taxon>
        <taxon>Magnoliopsida</taxon>
        <taxon>Liliopsida</taxon>
        <taxon>Poales</taxon>
        <taxon>Poaceae</taxon>
        <taxon>BOP clade</taxon>
        <taxon>Pooideae</taxon>
        <taxon>Triticodae</taxon>
        <taxon>Triticeae</taxon>
        <taxon>Triticinae</taxon>
        <taxon>Triticum</taxon>
    </lineage>
</organism>
<reference evidence="1" key="3">
    <citation type="submission" date="2022-06" db="UniProtKB">
        <authorList>
            <consortium name="EnsemblPlants"/>
        </authorList>
    </citation>
    <scope>IDENTIFICATION</scope>
</reference>
<evidence type="ECO:0000313" key="2">
    <source>
        <dbReference type="Proteomes" id="UP000015106"/>
    </source>
</evidence>
<dbReference type="Proteomes" id="UP000015106">
    <property type="component" value="Chromosome 3"/>
</dbReference>
<proteinExistence type="predicted"/>
<name>A0A8R7TVB6_TRIUA</name>
<dbReference type="EnsemblPlants" id="TuG1812G0300002641.01.T01">
    <property type="protein sequence ID" value="TuG1812G0300002641.01.T01"/>
    <property type="gene ID" value="TuG1812G0300002641.01"/>
</dbReference>